<dbReference type="CDD" id="cd06223">
    <property type="entry name" value="PRTases_typeI"/>
    <property type="match status" value="1"/>
</dbReference>
<dbReference type="OrthoDB" id="9803963at2"/>
<dbReference type="PANTHER" id="PTHR32315:SF3">
    <property type="entry name" value="ADENINE PHOSPHORIBOSYLTRANSFERASE"/>
    <property type="match status" value="1"/>
</dbReference>
<dbReference type="UniPathway" id="UPA00588">
    <property type="reaction ID" value="UER00646"/>
</dbReference>
<evidence type="ECO:0000313" key="13">
    <source>
        <dbReference type="EMBL" id="PPU85390.1"/>
    </source>
</evidence>
<dbReference type="InterPro" id="IPR000836">
    <property type="entry name" value="PRTase_dom"/>
</dbReference>
<dbReference type="FunFam" id="3.40.50.2020:FF:000021">
    <property type="entry name" value="Adenine phosphoribosyltransferase"/>
    <property type="match status" value="1"/>
</dbReference>
<evidence type="ECO:0000256" key="5">
    <source>
        <dbReference type="ARBA" id="ARBA00008391"/>
    </source>
</evidence>
<comment type="caution">
    <text evidence="13">The sequence shown here is derived from an EMBL/GenBank/DDBJ whole genome shotgun (WGS) entry which is preliminary data.</text>
</comment>
<evidence type="ECO:0000256" key="6">
    <source>
        <dbReference type="ARBA" id="ARBA00011893"/>
    </source>
</evidence>
<dbReference type="NCBIfam" id="NF002636">
    <property type="entry name" value="PRK02304.1-5"/>
    <property type="match status" value="1"/>
</dbReference>
<evidence type="ECO:0000256" key="3">
    <source>
        <dbReference type="ARBA" id="ARBA00004496"/>
    </source>
</evidence>
<dbReference type="Pfam" id="PF00156">
    <property type="entry name" value="Pribosyltran"/>
    <property type="match status" value="1"/>
</dbReference>
<dbReference type="InterPro" id="IPR050054">
    <property type="entry name" value="UPRTase/APRTase"/>
</dbReference>
<dbReference type="NCBIfam" id="TIGR01090">
    <property type="entry name" value="apt"/>
    <property type="match status" value="1"/>
</dbReference>
<dbReference type="GO" id="GO:0002055">
    <property type="term" value="F:adenine binding"/>
    <property type="evidence" value="ECO:0007669"/>
    <property type="project" value="TreeGrafter"/>
</dbReference>
<protein>
    <recommendedName>
        <fullName evidence="6 11">Adenine phosphoribosyltransferase</fullName>
        <shortName evidence="11">APRT</shortName>
        <ecNumber evidence="6 11">2.4.2.7</ecNumber>
    </recommendedName>
</protein>
<dbReference type="GO" id="GO:0006168">
    <property type="term" value="P:adenine salvage"/>
    <property type="evidence" value="ECO:0007669"/>
    <property type="project" value="InterPro"/>
</dbReference>
<feature type="domain" description="Phosphoribosyltransferase" evidence="12">
    <location>
        <begin position="43"/>
        <end position="163"/>
    </location>
</feature>
<dbReference type="NCBIfam" id="NF002634">
    <property type="entry name" value="PRK02304.1-3"/>
    <property type="match status" value="1"/>
</dbReference>
<dbReference type="GO" id="GO:0006166">
    <property type="term" value="P:purine ribonucleoside salvage"/>
    <property type="evidence" value="ECO:0007669"/>
    <property type="project" value="UniProtKB-UniRule"/>
</dbReference>
<dbReference type="Gene3D" id="3.40.50.2020">
    <property type="match status" value="1"/>
</dbReference>
<comment type="function">
    <text evidence="2 11">Catalyzes a salvage reaction resulting in the formation of AMP, that is energically less costly than de novo synthesis.</text>
</comment>
<dbReference type="GO" id="GO:0003999">
    <property type="term" value="F:adenine phosphoribosyltransferase activity"/>
    <property type="evidence" value="ECO:0007669"/>
    <property type="project" value="UniProtKB-UniRule"/>
</dbReference>
<dbReference type="GO" id="GO:0016208">
    <property type="term" value="F:AMP binding"/>
    <property type="evidence" value="ECO:0007669"/>
    <property type="project" value="TreeGrafter"/>
</dbReference>
<evidence type="ECO:0000256" key="7">
    <source>
        <dbReference type="ARBA" id="ARBA00022490"/>
    </source>
</evidence>
<dbReference type="EMBL" id="MDEK01000001">
    <property type="protein sequence ID" value="PPU85390.1"/>
    <property type="molecule type" value="Genomic_DNA"/>
</dbReference>
<dbReference type="SUPFAM" id="SSF53271">
    <property type="entry name" value="PRTase-like"/>
    <property type="match status" value="1"/>
</dbReference>
<dbReference type="InterPro" id="IPR029057">
    <property type="entry name" value="PRTase-like"/>
</dbReference>
<accession>A0A2P5Z9S7</accession>
<organism evidence="13 14">
    <name type="scientific">Xanthomonas sacchari</name>
    <dbReference type="NCBI Taxonomy" id="56458"/>
    <lineage>
        <taxon>Bacteria</taxon>
        <taxon>Pseudomonadati</taxon>
        <taxon>Pseudomonadota</taxon>
        <taxon>Gammaproteobacteria</taxon>
        <taxon>Lysobacterales</taxon>
        <taxon>Lysobacteraceae</taxon>
        <taxon>Xanthomonas</taxon>
    </lineage>
</organism>
<keyword evidence="10 11" id="KW-0660">Purine salvage</keyword>
<evidence type="ECO:0000256" key="1">
    <source>
        <dbReference type="ARBA" id="ARBA00000868"/>
    </source>
</evidence>
<comment type="similarity">
    <text evidence="5 11">Belongs to the purine/pyrimidine phosphoribosyltransferase family.</text>
</comment>
<name>A0A2P5Z9S7_9XANT</name>
<evidence type="ECO:0000256" key="2">
    <source>
        <dbReference type="ARBA" id="ARBA00003968"/>
    </source>
</evidence>
<dbReference type="HAMAP" id="MF_00004">
    <property type="entry name" value="Aden_phosphoribosyltr"/>
    <property type="match status" value="1"/>
</dbReference>
<dbReference type="InterPro" id="IPR005764">
    <property type="entry name" value="Ade_phspho_trans"/>
</dbReference>
<dbReference type="GeneID" id="93879545"/>
<evidence type="ECO:0000256" key="4">
    <source>
        <dbReference type="ARBA" id="ARBA00004659"/>
    </source>
</evidence>
<evidence type="ECO:0000256" key="11">
    <source>
        <dbReference type="HAMAP-Rule" id="MF_00004"/>
    </source>
</evidence>
<proteinExistence type="inferred from homology"/>
<keyword evidence="9 11" id="KW-0808">Transferase</keyword>
<sequence length="185" mass="19552">MNDSSCCGAPSDAPAHWSDRIRDIADFPKPGIVFKDITPLLADGPDFASAVDALAQPWRGTPLDAVLGIEARGFILGAPLAHELRTGFVPVRKPGKLPAQTLAQDYGLEYGRDRIEIHADALQPGMRVLLVDDVLATGGTLLAALALAQRMGAEVVAATVLVELAGLGARARWPADIPLTAPLRY</sequence>
<comment type="subcellular location">
    <subcellularLocation>
        <location evidence="3 11">Cytoplasm</location>
    </subcellularLocation>
</comment>
<reference evidence="13 14" key="1">
    <citation type="submission" date="2016-08" db="EMBL/GenBank/DDBJ databases">
        <authorList>
            <person name="Seilhamer J.J."/>
        </authorList>
    </citation>
    <scope>NUCLEOTIDE SEQUENCE [LARGE SCALE GENOMIC DNA]</scope>
    <source>
        <strain evidence="13 14">CFBP4641</strain>
    </source>
</reference>
<comment type="pathway">
    <text evidence="4 11">Purine metabolism; AMP biosynthesis via salvage pathway; AMP from adenine: step 1/1.</text>
</comment>
<evidence type="ECO:0000256" key="8">
    <source>
        <dbReference type="ARBA" id="ARBA00022676"/>
    </source>
</evidence>
<comment type="catalytic activity">
    <reaction evidence="1 11">
        <text>AMP + diphosphate = 5-phospho-alpha-D-ribose 1-diphosphate + adenine</text>
        <dbReference type="Rhea" id="RHEA:16609"/>
        <dbReference type="ChEBI" id="CHEBI:16708"/>
        <dbReference type="ChEBI" id="CHEBI:33019"/>
        <dbReference type="ChEBI" id="CHEBI:58017"/>
        <dbReference type="ChEBI" id="CHEBI:456215"/>
        <dbReference type="EC" id="2.4.2.7"/>
    </reaction>
</comment>
<dbReference type="STRING" id="56458.SB85_03935"/>
<dbReference type="GO" id="GO:0005737">
    <property type="term" value="C:cytoplasm"/>
    <property type="evidence" value="ECO:0007669"/>
    <property type="project" value="UniProtKB-SubCell"/>
</dbReference>
<dbReference type="RefSeq" id="WP_010340234.1">
    <property type="nucleotide sequence ID" value="NZ_CP132343.1"/>
</dbReference>
<dbReference type="GO" id="GO:0044209">
    <property type="term" value="P:AMP salvage"/>
    <property type="evidence" value="ECO:0007669"/>
    <property type="project" value="UniProtKB-UniRule"/>
</dbReference>
<dbReference type="Proteomes" id="UP000247346">
    <property type="component" value="Unassembled WGS sequence"/>
</dbReference>
<evidence type="ECO:0000256" key="9">
    <source>
        <dbReference type="ARBA" id="ARBA00022679"/>
    </source>
</evidence>
<dbReference type="EC" id="2.4.2.7" evidence="6 11"/>
<evidence type="ECO:0000256" key="10">
    <source>
        <dbReference type="ARBA" id="ARBA00022726"/>
    </source>
</evidence>
<dbReference type="PANTHER" id="PTHR32315">
    <property type="entry name" value="ADENINE PHOSPHORIBOSYLTRANSFERASE"/>
    <property type="match status" value="1"/>
</dbReference>
<dbReference type="AlphaFoldDB" id="A0A2P5Z9S7"/>
<keyword evidence="7 11" id="KW-0963">Cytoplasm</keyword>
<gene>
    <name evidence="11" type="primary">apt</name>
    <name evidence="13" type="ORF">XsacCFBP4641_02015</name>
</gene>
<evidence type="ECO:0000259" key="12">
    <source>
        <dbReference type="Pfam" id="PF00156"/>
    </source>
</evidence>
<comment type="subunit">
    <text evidence="11">Homodimer.</text>
</comment>
<evidence type="ECO:0000313" key="14">
    <source>
        <dbReference type="Proteomes" id="UP000247346"/>
    </source>
</evidence>
<keyword evidence="8 11" id="KW-0328">Glycosyltransferase</keyword>